<accession>A0A1I1R7J8</accession>
<dbReference type="InterPro" id="IPR044068">
    <property type="entry name" value="CB"/>
</dbReference>
<sequence>MDSQSQTNLSLPDAALQLTVRVTPLEFIELPFVLDGRNGSNRANPDRAQISAETDVEAVHAWLSRFMDTMTTLATYRKEAERLLLWCAVELRKPLSSMRHEDWLLYKNFLAAPCPTRRWVSEDGRKLPRSHADWKPFAGPLSASSQRQAGTILNAMFSWLVNAGYLAANPLALSRERKRSTPARVTRYLDDDVWAEVKLTIEMLPNATTRERQHHARLRWIFSLLYICGLRISEVSGTRMGAFFSRRAADGTDRWWLEVVGKGAKPRIIPATSELMAELGRYRDEMGLVRVPKQMESTPLVLPIGGKHRFLSRGGLHTIVKSVFELTAERYRLRGPNFESQANMIMQASAHWLRHTAGSHMSNNALDIRHVRDNLGHESIATTNIYLHSPDDVRHAETEARHRIDWGTEPRLNE</sequence>
<dbReference type="InterPro" id="IPR050090">
    <property type="entry name" value="Tyrosine_recombinase_XerCD"/>
</dbReference>
<protein>
    <submittedName>
        <fullName evidence="12">Site-specific recombinase XerD</fullName>
    </submittedName>
</protein>
<name>A0A1I1R7J8_9BURK</name>
<dbReference type="OrthoDB" id="8610787at2"/>
<evidence type="ECO:0000256" key="5">
    <source>
        <dbReference type="ARBA" id="ARBA00022908"/>
    </source>
</evidence>
<comment type="subcellular location">
    <subcellularLocation>
        <location evidence="1">Cytoplasm</location>
    </subcellularLocation>
</comment>
<dbReference type="PANTHER" id="PTHR30349">
    <property type="entry name" value="PHAGE INTEGRASE-RELATED"/>
    <property type="match status" value="1"/>
</dbReference>
<keyword evidence="2" id="KW-0963">Cytoplasm</keyword>
<dbReference type="EMBL" id="FOLD01000021">
    <property type="protein sequence ID" value="SFD30289.1"/>
    <property type="molecule type" value="Genomic_DNA"/>
</dbReference>
<evidence type="ECO:0000256" key="3">
    <source>
        <dbReference type="ARBA" id="ARBA00022618"/>
    </source>
</evidence>
<keyword evidence="8" id="KW-0131">Cell cycle</keyword>
<feature type="domain" description="Core-binding (CB)" evidence="11">
    <location>
        <begin position="57"/>
        <end position="161"/>
    </location>
</feature>
<evidence type="ECO:0000256" key="9">
    <source>
        <dbReference type="PROSITE-ProRule" id="PRU01248"/>
    </source>
</evidence>
<dbReference type="GO" id="GO:0003677">
    <property type="term" value="F:DNA binding"/>
    <property type="evidence" value="ECO:0007669"/>
    <property type="project" value="UniProtKB-UniRule"/>
</dbReference>
<dbReference type="Gene3D" id="1.10.443.10">
    <property type="entry name" value="Intergrase catalytic core"/>
    <property type="match status" value="1"/>
</dbReference>
<evidence type="ECO:0000256" key="1">
    <source>
        <dbReference type="ARBA" id="ARBA00004496"/>
    </source>
</evidence>
<dbReference type="InterPro" id="IPR002104">
    <property type="entry name" value="Integrase_catalytic"/>
</dbReference>
<dbReference type="SUPFAM" id="SSF56349">
    <property type="entry name" value="DNA breaking-rejoining enzymes"/>
    <property type="match status" value="1"/>
</dbReference>
<dbReference type="InterPro" id="IPR013762">
    <property type="entry name" value="Integrase-like_cat_sf"/>
</dbReference>
<dbReference type="GO" id="GO:0006310">
    <property type="term" value="P:DNA recombination"/>
    <property type="evidence" value="ECO:0007669"/>
    <property type="project" value="UniProtKB-KW"/>
</dbReference>
<reference evidence="13" key="1">
    <citation type="submission" date="2016-10" db="EMBL/GenBank/DDBJ databases">
        <authorList>
            <person name="Varghese N."/>
            <person name="Submissions S."/>
        </authorList>
    </citation>
    <scope>NUCLEOTIDE SEQUENCE [LARGE SCALE GENOMIC DNA]</scope>
    <source>
        <strain evidence="13">CGMCC 1.12041</strain>
    </source>
</reference>
<evidence type="ECO:0000259" key="11">
    <source>
        <dbReference type="PROSITE" id="PS51900"/>
    </source>
</evidence>
<dbReference type="InterPro" id="IPR011010">
    <property type="entry name" value="DNA_brk_join_enz"/>
</dbReference>
<evidence type="ECO:0000256" key="8">
    <source>
        <dbReference type="ARBA" id="ARBA00023306"/>
    </source>
</evidence>
<dbReference type="Proteomes" id="UP000198639">
    <property type="component" value="Unassembled WGS sequence"/>
</dbReference>
<keyword evidence="3" id="KW-0132">Cell division</keyword>
<keyword evidence="7" id="KW-0233">DNA recombination</keyword>
<evidence type="ECO:0000256" key="6">
    <source>
        <dbReference type="ARBA" id="ARBA00023125"/>
    </source>
</evidence>
<dbReference type="PROSITE" id="PS51898">
    <property type="entry name" value="TYR_RECOMBINASE"/>
    <property type="match status" value="1"/>
</dbReference>
<dbReference type="PANTHER" id="PTHR30349:SF77">
    <property type="entry name" value="TYROSINE RECOMBINASE XERC"/>
    <property type="match status" value="1"/>
</dbReference>
<evidence type="ECO:0000256" key="4">
    <source>
        <dbReference type="ARBA" id="ARBA00022829"/>
    </source>
</evidence>
<keyword evidence="6 9" id="KW-0238">DNA-binding</keyword>
<dbReference type="GO" id="GO:0015074">
    <property type="term" value="P:DNA integration"/>
    <property type="evidence" value="ECO:0007669"/>
    <property type="project" value="UniProtKB-KW"/>
</dbReference>
<dbReference type="GO" id="GO:0007059">
    <property type="term" value="P:chromosome segregation"/>
    <property type="evidence" value="ECO:0007669"/>
    <property type="project" value="UniProtKB-KW"/>
</dbReference>
<keyword evidence="4" id="KW-0159">Chromosome partition</keyword>
<dbReference type="Pfam" id="PF00589">
    <property type="entry name" value="Phage_integrase"/>
    <property type="match status" value="1"/>
</dbReference>
<organism evidence="12 13">
    <name type="scientific">Massilia yuzhufengensis</name>
    <dbReference type="NCBI Taxonomy" id="1164594"/>
    <lineage>
        <taxon>Bacteria</taxon>
        <taxon>Pseudomonadati</taxon>
        <taxon>Pseudomonadota</taxon>
        <taxon>Betaproteobacteria</taxon>
        <taxon>Burkholderiales</taxon>
        <taxon>Oxalobacteraceae</taxon>
        <taxon>Telluria group</taxon>
        <taxon>Massilia</taxon>
    </lineage>
</organism>
<evidence type="ECO:0000313" key="12">
    <source>
        <dbReference type="EMBL" id="SFD30289.1"/>
    </source>
</evidence>
<dbReference type="STRING" id="1164594.SAMN05216204_12164"/>
<dbReference type="GO" id="GO:0005737">
    <property type="term" value="C:cytoplasm"/>
    <property type="evidence" value="ECO:0007669"/>
    <property type="project" value="UniProtKB-SubCell"/>
</dbReference>
<dbReference type="RefSeq" id="WP_091875741.1">
    <property type="nucleotide sequence ID" value="NZ_FOLD01000021.1"/>
</dbReference>
<evidence type="ECO:0000313" key="13">
    <source>
        <dbReference type="Proteomes" id="UP000198639"/>
    </source>
</evidence>
<evidence type="ECO:0000256" key="2">
    <source>
        <dbReference type="ARBA" id="ARBA00022490"/>
    </source>
</evidence>
<gene>
    <name evidence="12" type="ORF">SAMN05216204_12164</name>
</gene>
<proteinExistence type="predicted"/>
<dbReference type="AlphaFoldDB" id="A0A1I1R7J8"/>
<feature type="domain" description="Tyr recombinase" evidence="10">
    <location>
        <begin position="184"/>
        <end position="400"/>
    </location>
</feature>
<keyword evidence="13" id="KW-1185">Reference proteome</keyword>
<evidence type="ECO:0000256" key="7">
    <source>
        <dbReference type="ARBA" id="ARBA00023172"/>
    </source>
</evidence>
<dbReference type="GO" id="GO:0051301">
    <property type="term" value="P:cell division"/>
    <property type="evidence" value="ECO:0007669"/>
    <property type="project" value="UniProtKB-KW"/>
</dbReference>
<dbReference type="PROSITE" id="PS51900">
    <property type="entry name" value="CB"/>
    <property type="match status" value="1"/>
</dbReference>
<evidence type="ECO:0000259" key="10">
    <source>
        <dbReference type="PROSITE" id="PS51898"/>
    </source>
</evidence>
<keyword evidence="5" id="KW-0229">DNA integration</keyword>